<protein>
    <recommendedName>
        <fullName evidence="8">LITAF domain-containing protein</fullName>
    </recommendedName>
</protein>
<evidence type="ECO:0000259" key="8">
    <source>
        <dbReference type="PROSITE" id="PS51837"/>
    </source>
</evidence>
<dbReference type="GO" id="GO:0005765">
    <property type="term" value="C:lysosomal membrane"/>
    <property type="evidence" value="ECO:0007669"/>
    <property type="project" value="UniProtKB-SubCell"/>
</dbReference>
<evidence type="ECO:0000256" key="6">
    <source>
        <dbReference type="ARBA" id="ARBA00022833"/>
    </source>
</evidence>
<sequence length="128" mass="14229">MYDLGFSLLTTFVSKVPTYEEAMGEPTIPPYQSQEYGFHSVIEQPTTMLLVTNLGPDSSYIFCPNCQQQVVTRVDYESGAMTWIFCAAITILTGPFGCCLIPFCIDGCKDVGHYCPVCDARIGSFRRI</sequence>
<proteinExistence type="inferred from homology"/>
<evidence type="ECO:0000256" key="2">
    <source>
        <dbReference type="ARBA" id="ARBA00004481"/>
    </source>
</evidence>
<dbReference type="Pfam" id="PF10601">
    <property type="entry name" value="zf-LITAF-like"/>
    <property type="match status" value="1"/>
</dbReference>
<dbReference type="GO" id="GO:0031902">
    <property type="term" value="C:late endosome membrane"/>
    <property type="evidence" value="ECO:0007669"/>
    <property type="project" value="UniProtKB-SubCell"/>
</dbReference>
<dbReference type="InterPro" id="IPR037519">
    <property type="entry name" value="LITAF_fam"/>
</dbReference>
<feature type="domain" description="LITAF" evidence="8">
    <location>
        <begin position="43"/>
        <end position="127"/>
    </location>
</feature>
<dbReference type="PROSITE" id="PS51837">
    <property type="entry name" value="LITAF"/>
    <property type="match status" value="1"/>
</dbReference>
<evidence type="ECO:0000256" key="7">
    <source>
        <dbReference type="ARBA" id="ARBA00023136"/>
    </source>
</evidence>
<comment type="similarity">
    <text evidence="4">Belongs to the CDIP1/LITAF family.</text>
</comment>
<dbReference type="GO" id="GO:0008270">
    <property type="term" value="F:zinc ion binding"/>
    <property type="evidence" value="ECO:0007669"/>
    <property type="project" value="TreeGrafter"/>
</dbReference>
<evidence type="ECO:0000256" key="4">
    <source>
        <dbReference type="ARBA" id="ARBA00005975"/>
    </source>
</evidence>
<gene>
    <name evidence="9" type="ORF">CDAUBV1_LOCUS16508</name>
</gene>
<reference evidence="9" key="1">
    <citation type="submission" date="2024-06" db="EMBL/GenBank/DDBJ databases">
        <authorList>
            <person name="Liu X."/>
            <person name="Lenzi L."/>
            <person name="Haldenby T S."/>
            <person name="Uol C."/>
        </authorList>
    </citation>
    <scope>NUCLEOTIDE SEQUENCE</scope>
</reference>
<organism evidence="9 10">
    <name type="scientific">Calicophoron daubneyi</name>
    <name type="common">Rumen fluke</name>
    <name type="synonym">Paramphistomum daubneyi</name>
    <dbReference type="NCBI Taxonomy" id="300641"/>
    <lineage>
        <taxon>Eukaryota</taxon>
        <taxon>Metazoa</taxon>
        <taxon>Spiralia</taxon>
        <taxon>Lophotrochozoa</taxon>
        <taxon>Platyhelminthes</taxon>
        <taxon>Trematoda</taxon>
        <taxon>Digenea</taxon>
        <taxon>Plagiorchiida</taxon>
        <taxon>Pronocephalata</taxon>
        <taxon>Paramphistomoidea</taxon>
        <taxon>Paramphistomidae</taxon>
        <taxon>Calicophoron</taxon>
    </lineage>
</organism>
<keyword evidence="6" id="KW-0862">Zinc</keyword>
<dbReference type="Proteomes" id="UP001497525">
    <property type="component" value="Unassembled WGS sequence"/>
</dbReference>
<evidence type="ECO:0000256" key="3">
    <source>
        <dbReference type="ARBA" id="ARBA00004630"/>
    </source>
</evidence>
<evidence type="ECO:0000256" key="1">
    <source>
        <dbReference type="ARBA" id="ARBA00004414"/>
    </source>
</evidence>
<dbReference type="InterPro" id="IPR006629">
    <property type="entry name" value="LITAF"/>
</dbReference>
<dbReference type="SMART" id="SM00714">
    <property type="entry name" value="LITAF"/>
    <property type="match status" value="1"/>
</dbReference>
<dbReference type="PANTHER" id="PTHR23292">
    <property type="entry name" value="LIPOPOLYSACCHARIDE-INDUCED TUMOR NECROSIS FACTOR-ALPHA FACTOR"/>
    <property type="match status" value="1"/>
</dbReference>
<keyword evidence="5" id="KW-0479">Metal-binding</keyword>
<evidence type="ECO:0000256" key="5">
    <source>
        <dbReference type="ARBA" id="ARBA00022723"/>
    </source>
</evidence>
<keyword evidence="7" id="KW-0472">Membrane</keyword>
<dbReference type="EMBL" id="CAXLJL010000823">
    <property type="protein sequence ID" value="CAL5141254.1"/>
    <property type="molecule type" value="Genomic_DNA"/>
</dbReference>
<dbReference type="AlphaFoldDB" id="A0AAV2TUY0"/>
<comment type="caution">
    <text evidence="9">The sequence shown here is derived from an EMBL/GenBank/DDBJ whole genome shotgun (WGS) entry which is preliminary data.</text>
</comment>
<evidence type="ECO:0000313" key="9">
    <source>
        <dbReference type="EMBL" id="CAL5141254.1"/>
    </source>
</evidence>
<name>A0AAV2TUY0_CALDB</name>
<accession>A0AAV2TUY0</accession>
<comment type="subcellular location">
    <subcellularLocation>
        <location evidence="2">Endosome membrane</location>
        <topology evidence="2">Peripheral membrane protein</topology>
    </subcellularLocation>
    <subcellularLocation>
        <location evidence="1">Late endosome membrane</location>
    </subcellularLocation>
    <subcellularLocation>
        <location evidence="3">Lysosome membrane</location>
        <topology evidence="3">Peripheral membrane protein</topology>
        <orientation evidence="3">Cytoplasmic side</orientation>
    </subcellularLocation>
</comment>
<dbReference type="PANTHER" id="PTHR23292:SF6">
    <property type="entry name" value="FI16602P1-RELATED"/>
    <property type="match status" value="1"/>
</dbReference>
<evidence type="ECO:0000313" key="10">
    <source>
        <dbReference type="Proteomes" id="UP001497525"/>
    </source>
</evidence>